<keyword evidence="5" id="KW-0812">Transmembrane</keyword>
<feature type="transmembrane region" description="Helical" evidence="5">
    <location>
        <begin position="12"/>
        <end position="33"/>
    </location>
</feature>
<keyword evidence="3" id="KW-0378">Hydrolase</keyword>
<name>A0ABZ2YS59_9BACT</name>
<sequence>MVNHVEKHTHDGSIVLGKALLIALLLCCGGLRAQQKTTDLAIRDPFVIAHAPDSCYYMYANANPHIAVYKSRDLQTWEKAGNAFSASESFWGRQDFWAPDVYAWRNKFYMFTTFSAPGVKEALPSWKPAIPLVLLRRW</sequence>
<dbReference type="PANTHER" id="PTHR43301:SF3">
    <property type="entry name" value="ARABINAN ENDO-1,5-ALPHA-L-ARABINOSIDASE A-RELATED"/>
    <property type="match status" value="1"/>
</dbReference>
<gene>
    <name evidence="6" type="ORF">WJU16_01805</name>
</gene>
<protein>
    <submittedName>
        <fullName evidence="6">Family 43 glycosylhydrolase</fullName>
    </submittedName>
</protein>
<dbReference type="SUPFAM" id="SSF75005">
    <property type="entry name" value="Arabinanase/levansucrase/invertase"/>
    <property type="match status" value="1"/>
</dbReference>
<accession>A0ABZ2YS59</accession>
<dbReference type="Gene3D" id="2.115.10.20">
    <property type="entry name" value="Glycosyl hydrolase domain, family 43"/>
    <property type="match status" value="1"/>
</dbReference>
<dbReference type="RefSeq" id="WP_341836619.1">
    <property type="nucleotide sequence ID" value="NZ_CP149822.1"/>
</dbReference>
<dbReference type="InterPro" id="IPR006710">
    <property type="entry name" value="Glyco_hydro_43"/>
</dbReference>
<keyword evidence="4" id="KW-0326">Glycosidase</keyword>
<dbReference type="EMBL" id="CP149822">
    <property type="protein sequence ID" value="WZN41771.1"/>
    <property type="molecule type" value="Genomic_DNA"/>
</dbReference>
<evidence type="ECO:0000256" key="2">
    <source>
        <dbReference type="ARBA" id="ARBA00009865"/>
    </source>
</evidence>
<dbReference type="InterPro" id="IPR023296">
    <property type="entry name" value="Glyco_hydro_beta-prop_sf"/>
</dbReference>
<keyword evidence="5" id="KW-0472">Membrane</keyword>
<proteinExistence type="inferred from homology"/>
<keyword evidence="5" id="KW-1133">Transmembrane helix</keyword>
<organism evidence="6 7">
    <name type="scientific">Chitinophaga pollutisoli</name>
    <dbReference type="NCBI Taxonomy" id="3133966"/>
    <lineage>
        <taxon>Bacteria</taxon>
        <taxon>Pseudomonadati</taxon>
        <taxon>Bacteroidota</taxon>
        <taxon>Chitinophagia</taxon>
        <taxon>Chitinophagales</taxon>
        <taxon>Chitinophagaceae</taxon>
        <taxon>Chitinophaga</taxon>
    </lineage>
</organism>
<evidence type="ECO:0000256" key="4">
    <source>
        <dbReference type="ARBA" id="ARBA00023295"/>
    </source>
</evidence>
<evidence type="ECO:0000256" key="3">
    <source>
        <dbReference type="ARBA" id="ARBA00022801"/>
    </source>
</evidence>
<dbReference type="InterPro" id="IPR050727">
    <property type="entry name" value="GH43_arabinanases"/>
</dbReference>
<evidence type="ECO:0000313" key="6">
    <source>
        <dbReference type="EMBL" id="WZN41771.1"/>
    </source>
</evidence>
<dbReference type="Pfam" id="PF04616">
    <property type="entry name" value="Glyco_hydro_43"/>
    <property type="match status" value="1"/>
</dbReference>
<dbReference type="Proteomes" id="UP001485459">
    <property type="component" value="Chromosome"/>
</dbReference>
<comment type="pathway">
    <text evidence="1">Glycan metabolism; L-arabinan degradation.</text>
</comment>
<dbReference type="PANTHER" id="PTHR43301">
    <property type="entry name" value="ARABINAN ENDO-1,5-ALPHA-L-ARABINOSIDASE"/>
    <property type="match status" value="1"/>
</dbReference>
<comment type="similarity">
    <text evidence="2">Belongs to the glycosyl hydrolase 43 family.</text>
</comment>
<keyword evidence="7" id="KW-1185">Reference proteome</keyword>
<evidence type="ECO:0000256" key="5">
    <source>
        <dbReference type="SAM" id="Phobius"/>
    </source>
</evidence>
<evidence type="ECO:0000256" key="1">
    <source>
        <dbReference type="ARBA" id="ARBA00004834"/>
    </source>
</evidence>
<evidence type="ECO:0000313" key="7">
    <source>
        <dbReference type="Proteomes" id="UP001485459"/>
    </source>
</evidence>
<reference evidence="7" key="1">
    <citation type="submission" date="2024-03" db="EMBL/GenBank/DDBJ databases">
        <title>Chitinophaga horti sp. nov., isolated from garden soil.</title>
        <authorList>
            <person name="Lee D.S."/>
            <person name="Han D.M."/>
            <person name="Baek J.H."/>
            <person name="Choi D.G."/>
            <person name="Jeon J.H."/>
            <person name="Jeon C.O."/>
        </authorList>
    </citation>
    <scope>NUCLEOTIDE SEQUENCE [LARGE SCALE GENOMIC DNA]</scope>
    <source>
        <strain evidence="7">GPA1</strain>
    </source>
</reference>